<organism evidence="2">
    <name type="scientific">Ditylum brightwellii</name>
    <dbReference type="NCBI Taxonomy" id="49249"/>
    <lineage>
        <taxon>Eukaryota</taxon>
        <taxon>Sar</taxon>
        <taxon>Stramenopiles</taxon>
        <taxon>Ochrophyta</taxon>
        <taxon>Bacillariophyta</taxon>
        <taxon>Mediophyceae</taxon>
        <taxon>Lithodesmiophycidae</taxon>
        <taxon>Lithodesmiales</taxon>
        <taxon>Lithodesmiaceae</taxon>
        <taxon>Ditylum</taxon>
    </lineage>
</organism>
<name>A0A7S4S355_9STRA</name>
<dbReference type="InterPro" id="IPR001660">
    <property type="entry name" value="SAM"/>
</dbReference>
<dbReference type="EMBL" id="HBNS01036430">
    <property type="protein sequence ID" value="CAE4633026.1"/>
    <property type="molecule type" value="Transcribed_RNA"/>
</dbReference>
<dbReference type="InterPro" id="IPR013761">
    <property type="entry name" value="SAM/pointed_sf"/>
</dbReference>
<dbReference type="CDD" id="cd09487">
    <property type="entry name" value="SAM_superfamily"/>
    <property type="match status" value="1"/>
</dbReference>
<evidence type="ECO:0000259" key="1">
    <source>
        <dbReference type="PROSITE" id="PS50105"/>
    </source>
</evidence>
<accession>A0A7S4S355</accession>
<reference evidence="2" key="1">
    <citation type="submission" date="2021-01" db="EMBL/GenBank/DDBJ databases">
        <authorList>
            <person name="Corre E."/>
            <person name="Pelletier E."/>
            <person name="Niang G."/>
            <person name="Scheremetjew M."/>
            <person name="Finn R."/>
            <person name="Kale V."/>
            <person name="Holt S."/>
            <person name="Cochrane G."/>
            <person name="Meng A."/>
            <person name="Brown T."/>
            <person name="Cohen L."/>
        </authorList>
    </citation>
    <scope>NUCLEOTIDE SEQUENCE</scope>
    <source>
        <strain evidence="2">GSO104</strain>
    </source>
</reference>
<dbReference type="AlphaFoldDB" id="A0A7S4S355"/>
<proteinExistence type="predicted"/>
<sequence length="208" mass="23644">MTHATRILQTLSLSHYAKAFHEHSIESSEDVQLLSWEDLEELGIVEIDDRYRLWSWIKHQQMLSSQSKKSSRIDGLVTVANNCNRSKKGKMANVLSLRNLMTQAKSFVESSMTIDVSIKLSDSRSQWIEDDWDDSTSQLPNGTDTIYSKMTEKEMIESSCSSLCQDQSVLIRVPQCDCEDDSVSDLTPSTVSICSQTPELSEEDFYLE</sequence>
<feature type="domain" description="SAM" evidence="1">
    <location>
        <begin position="1"/>
        <end position="53"/>
    </location>
</feature>
<dbReference type="Pfam" id="PF00536">
    <property type="entry name" value="SAM_1"/>
    <property type="match status" value="1"/>
</dbReference>
<gene>
    <name evidence="2" type="ORF">DBRI00130_LOCUS28477</name>
</gene>
<dbReference type="SUPFAM" id="SSF47769">
    <property type="entry name" value="SAM/Pointed domain"/>
    <property type="match status" value="1"/>
</dbReference>
<dbReference type="PROSITE" id="PS50105">
    <property type="entry name" value="SAM_DOMAIN"/>
    <property type="match status" value="1"/>
</dbReference>
<evidence type="ECO:0000313" key="2">
    <source>
        <dbReference type="EMBL" id="CAE4633026.1"/>
    </source>
</evidence>
<protein>
    <recommendedName>
        <fullName evidence="1">SAM domain-containing protein</fullName>
    </recommendedName>
</protein>
<dbReference type="Gene3D" id="1.10.150.50">
    <property type="entry name" value="Transcription Factor, Ets-1"/>
    <property type="match status" value="1"/>
</dbReference>